<dbReference type="RefSeq" id="WP_138643425.1">
    <property type="nucleotide sequence ID" value="NZ_VCKW01000007.1"/>
</dbReference>
<evidence type="ECO:0000313" key="2">
    <source>
        <dbReference type="EMBL" id="TMR06934.1"/>
    </source>
</evidence>
<dbReference type="AlphaFoldDB" id="A0A5C4JIW1"/>
<reference evidence="2 3" key="1">
    <citation type="submission" date="2019-05" db="EMBL/GenBank/DDBJ databases">
        <title>Draft genome sequence of Actinomadura sp. 14C53.</title>
        <authorList>
            <person name="Saricaoglu S."/>
            <person name="Isik K."/>
        </authorList>
    </citation>
    <scope>NUCLEOTIDE SEQUENCE [LARGE SCALE GENOMIC DNA]</scope>
    <source>
        <strain evidence="2 3">14C53</strain>
    </source>
</reference>
<dbReference type="GO" id="GO:0004806">
    <property type="term" value="F:triacylglycerol lipase activity"/>
    <property type="evidence" value="ECO:0007669"/>
    <property type="project" value="TreeGrafter"/>
</dbReference>
<dbReference type="SUPFAM" id="SSF53474">
    <property type="entry name" value="alpha/beta-Hydrolases"/>
    <property type="match status" value="1"/>
</dbReference>
<keyword evidence="2" id="KW-0378">Hydrolase</keyword>
<sequence>MSGASEYTAEHVIMPDGCPLYVERRGVGRPVLLVHAGAEDSTGWVSQAEALAAAGYEAFVYDRRGTGRSGRDGWPVDGAPGHARDAVTLLTALDLAEVTVLGVSSGAMVALELALRAPASVVRAHVHEPPAFRHVGYGMEEFERLDGTVRHALAGTPGDHAGAYAALMEAVNGEGSIARMAPGRWAMEARNAEAFIRDDLPLIALRRFSDGELARLAPLVRLTVGSESPSFLRHVAAALRASGGWSHQVLPGQGHTPHLSEPEIFVDLLVKAAADEQT</sequence>
<dbReference type="InterPro" id="IPR029058">
    <property type="entry name" value="AB_hydrolase_fold"/>
</dbReference>
<gene>
    <name evidence="2" type="ORF">ETD83_02670</name>
</gene>
<protein>
    <submittedName>
        <fullName evidence="2">Alpha/beta hydrolase</fullName>
    </submittedName>
</protein>
<comment type="caution">
    <text evidence="2">The sequence shown here is derived from an EMBL/GenBank/DDBJ whole genome shotgun (WGS) entry which is preliminary data.</text>
</comment>
<dbReference type="Gene3D" id="3.40.50.1820">
    <property type="entry name" value="alpha/beta hydrolase"/>
    <property type="match status" value="1"/>
</dbReference>
<dbReference type="InterPro" id="IPR000073">
    <property type="entry name" value="AB_hydrolase_1"/>
</dbReference>
<evidence type="ECO:0000259" key="1">
    <source>
        <dbReference type="Pfam" id="PF00561"/>
    </source>
</evidence>
<dbReference type="GO" id="GO:0046503">
    <property type="term" value="P:glycerolipid catabolic process"/>
    <property type="evidence" value="ECO:0007669"/>
    <property type="project" value="TreeGrafter"/>
</dbReference>
<accession>A0A5C4JIW1</accession>
<dbReference type="InterPro" id="IPR050471">
    <property type="entry name" value="AB_hydrolase"/>
</dbReference>
<dbReference type="Pfam" id="PF00561">
    <property type="entry name" value="Abhydrolase_1"/>
    <property type="match status" value="1"/>
</dbReference>
<feature type="domain" description="AB hydrolase-1" evidence="1">
    <location>
        <begin position="30"/>
        <end position="162"/>
    </location>
</feature>
<dbReference type="Proteomes" id="UP000309174">
    <property type="component" value="Unassembled WGS sequence"/>
</dbReference>
<dbReference type="EMBL" id="VCKW01000007">
    <property type="protein sequence ID" value="TMR06934.1"/>
    <property type="molecule type" value="Genomic_DNA"/>
</dbReference>
<proteinExistence type="predicted"/>
<name>A0A5C4JIW1_9ACTN</name>
<keyword evidence="3" id="KW-1185">Reference proteome</keyword>
<dbReference type="PANTHER" id="PTHR43433:SF5">
    <property type="entry name" value="AB HYDROLASE-1 DOMAIN-CONTAINING PROTEIN"/>
    <property type="match status" value="1"/>
</dbReference>
<dbReference type="OrthoDB" id="495620at2"/>
<evidence type="ECO:0000313" key="3">
    <source>
        <dbReference type="Proteomes" id="UP000309174"/>
    </source>
</evidence>
<organism evidence="2 3">
    <name type="scientific">Actinomadura soli</name>
    <dbReference type="NCBI Taxonomy" id="2508997"/>
    <lineage>
        <taxon>Bacteria</taxon>
        <taxon>Bacillati</taxon>
        <taxon>Actinomycetota</taxon>
        <taxon>Actinomycetes</taxon>
        <taxon>Streptosporangiales</taxon>
        <taxon>Thermomonosporaceae</taxon>
        <taxon>Actinomadura</taxon>
    </lineage>
</organism>
<dbReference type="PANTHER" id="PTHR43433">
    <property type="entry name" value="HYDROLASE, ALPHA/BETA FOLD FAMILY PROTEIN"/>
    <property type="match status" value="1"/>
</dbReference>